<evidence type="ECO:0000256" key="6">
    <source>
        <dbReference type="ARBA" id="ARBA00022840"/>
    </source>
</evidence>
<evidence type="ECO:0000256" key="7">
    <source>
        <dbReference type="ARBA" id="ARBA00051146"/>
    </source>
</evidence>
<keyword evidence="4" id="KW-0547">Nucleotide-binding</keyword>
<dbReference type="EC" id="2.7.1.47" evidence="8"/>
<dbReference type="CDD" id="cd07783">
    <property type="entry name" value="ASKHA_NBD_FGGY_SePSK_AtXK1-like"/>
    <property type="match status" value="1"/>
</dbReference>
<comment type="caution">
    <text evidence="12">The sequence shown here is derived from an EMBL/GenBank/DDBJ whole genome shotgun (WGS) entry which is preliminary data.</text>
</comment>
<dbReference type="Pfam" id="PF00370">
    <property type="entry name" value="FGGY_N"/>
    <property type="match status" value="1"/>
</dbReference>
<dbReference type="GO" id="GO:0019150">
    <property type="term" value="F:D-ribulokinase activity"/>
    <property type="evidence" value="ECO:0007669"/>
    <property type="project" value="UniProtKB-EC"/>
</dbReference>
<evidence type="ECO:0000259" key="10">
    <source>
        <dbReference type="Pfam" id="PF00370"/>
    </source>
</evidence>
<dbReference type="GO" id="GO:0004856">
    <property type="term" value="F:D-xylulokinase activity"/>
    <property type="evidence" value="ECO:0007669"/>
    <property type="project" value="TreeGrafter"/>
</dbReference>
<keyword evidence="6" id="KW-0067">ATP-binding</keyword>
<dbReference type="InterPro" id="IPR018485">
    <property type="entry name" value="FGGY_C"/>
</dbReference>
<feature type="domain" description="Carbohydrate kinase FGGY C-terminal" evidence="11">
    <location>
        <begin position="328"/>
        <end position="473"/>
    </location>
</feature>
<evidence type="ECO:0000256" key="1">
    <source>
        <dbReference type="ARBA" id="ARBA00001968"/>
    </source>
</evidence>
<dbReference type="AlphaFoldDB" id="A0AAV6LVQ0"/>
<organism evidence="12 13">
    <name type="scientific">Cucurbita argyrosperma subsp. sororia</name>
    <dbReference type="NCBI Taxonomy" id="37648"/>
    <lineage>
        <taxon>Eukaryota</taxon>
        <taxon>Viridiplantae</taxon>
        <taxon>Streptophyta</taxon>
        <taxon>Embryophyta</taxon>
        <taxon>Tracheophyta</taxon>
        <taxon>Spermatophyta</taxon>
        <taxon>Magnoliopsida</taxon>
        <taxon>eudicotyledons</taxon>
        <taxon>Gunneridae</taxon>
        <taxon>Pentapetalae</taxon>
        <taxon>rosids</taxon>
        <taxon>fabids</taxon>
        <taxon>Cucurbitales</taxon>
        <taxon>Cucurbitaceae</taxon>
        <taxon>Cucurbiteae</taxon>
        <taxon>Cucurbita</taxon>
    </lineage>
</organism>
<dbReference type="FunFam" id="3.30.420.40:FF:000180">
    <property type="entry name" value="D-ribulose kinase isoform X1"/>
    <property type="match status" value="1"/>
</dbReference>
<evidence type="ECO:0000313" key="13">
    <source>
        <dbReference type="Proteomes" id="UP000685013"/>
    </source>
</evidence>
<comment type="similarity">
    <text evidence="2">Belongs to the FGGY kinase family.</text>
</comment>
<dbReference type="GO" id="GO:0005829">
    <property type="term" value="C:cytosol"/>
    <property type="evidence" value="ECO:0007669"/>
    <property type="project" value="TreeGrafter"/>
</dbReference>
<protein>
    <recommendedName>
        <fullName evidence="9">D-ribulose kinase</fullName>
        <ecNumber evidence="8">2.7.1.47</ecNumber>
    </recommendedName>
</protein>
<evidence type="ECO:0000256" key="2">
    <source>
        <dbReference type="ARBA" id="ARBA00009156"/>
    </source>
</evidence>
<accession>A0AAV6LVQ0</accession>
<dbReference type="GO" id="GO:0005997">
    <property type="term" value="P:xylulose metabolic process"/>
    <property type="evidence" value="ECO:0007669"/>
    <property type="project" value="TreeGrafter"/>
</dbReference>
<dbReference type="GO" id="GO:0005524">
    <property type="term" value="F:ATP binding"/>
    <property type="evidence" value="ECO:0007669"/>
    <property type="project" value="UniProtKB-KW"/>
</dbReference>
<gene>
    <name evidence="12" type="primary">XK1</name>
    <name evidence="12" type="ORF">SDJN03_29996</name>
</gene>
<comment type="catalytic activity">
    <reaction evidence="7">
        <text>D-ribulose + ATP = D-ribulose 5-phosphate + ADP + H(+)</text>
        <dbReference type="Rhea" id="RHEA:17601"/>
        <dbReference type="ChEBI" id="CHEBI:15378"/>
        <dbReference type="ChEBI" id="CHEBI:17173"/>
        <dbReference type="ChEBI" id="CHEBI:30616"/>
        <dbReference type="ChEBI" id="CHEBI:58121"/>
        <dbReference type="ChEBI" id="CHEBI:456216"/>
        <dbReference type="EC" id="2.7.1.47"/>
    </reaction>
</comment>
<evidence type="ECO:0000313" key="12">
    <source>
        <dbReference type="EMBL" id="KAG6571081.1"/>
    </source>
</evidence>
<evidence type="ECO:0000259" key="11">
    <source>
        <dbReference type="Pfam" id="PF02782"/>
    </source>
</evidence>
<sequence length="499" mass="54753">MLPSNLHSPAANLFLLPSTSCSPCNHGIWISRNQNRRNRRRTTMSVATEVVLPQAGNRLYLGMDFGTSGARFALIDKEGAVCAEGKREYPLFKNDETIDWARSWKTTLFSLLEDVPNHYRHLVASISIDGTSATTIIVDSNTGQPLSKPLLYNEACPDALPLVKSIAPVNHTVCSASSTLCKLVSWWNSADSNKEYATLLHQADWLLWFLHGKLGVSDYNNALKVGYDPETESYPPWLLAQPYSMLLPHVKAPGTSIGYLKEDIRSQYGFPNDCIACTGTTDSIAAFLAARATLPGQAVTSLGSTLAIKLLSTNRIDDARFGVYSHRLDNMWLVGGASNTGGAVLRQIFTDERLEQLSKQINPMKSSPLDYYPLTSIGERFPEADPQMAPRLHPRPENDVEYLHGILESIARIEGKAYRLLKDLGATQVEEVFTAGGGSKNEKWTKIRERVLGLPVSRASQTEAAYGAALMALKGAQPSKIAGEILCFLYNTGFSSHSA</sequence>
<evidence type="ECO:0000256" key="8">
    <source>
        <dbReference type="ARBA" id="ARBA00066370"/>
    </source>
</evidence>
<dbReference type="Proteomes" id="UP000685013">
    <property type="component" value="Chromosome 20"/>
</dbReference>
<dbReference type="FunFam" id="3.30.420.40:FF:000220">
    <property type="entry name" value="D-ribulose kinase"/>
    <property type="match status" value="1"/>
</dbReference>
<keyword evidence="13" id="KW-1185">Reference proteome</keyword>
<feature type="domain" description="Carbohydrate kinase FGGY N-terminal" evidence="10">
    <location>
        <begin position="59"/>
        <end position="288"/>
    </location>
</feature>
<evidence type="ECO:0000256" key="4">
    <source>
        <dbReference type="ARBA" id="ARBA00022741"/>
    </source>
</evidence>
<keyword evidence="3" id="KW-0808">Transferase</keyword>
<keyword evidence="5 12" id="KW-0418">Kinase</keyword>
<reference evidence="12 13" key="1">
    <citation type="journal article" date="2021" name="Hortic Res">
        <title>The domestication of Cucurbita argyrosperma as revealed by the genome of its wild relative.</title>
        <authorList>
            <person name="Barrera-Redondo J."/>
            <person name="Sanchez-de la Vega G."/>
            <person name="Aguirre-Liguori J.A."/>
            <person name="Castellanos-Morales G."/>
            <person name="Gutierrez-Guerrero Y.T."/>
            <person name="Aguirre-Dugua X."/>
            <person name="Aguirre-Planter E."/>
            <person name="Tenaillon M.I."/>
            <person name="Lira-Saade R."/>
            <person name="Eguiarte L.E."/>
        </authorList>
    </citation>
    <scope>NUCLEOTIDE SEQUENCE [LARGE SCALE GENOMIC DNA]</scope>
    <source>
        <strain evidence="12">JBR-2021</strain>
    </source>
</reference>
<evidence type="ECO:0000256" key="9">
    <source>
        <dbReference type="ARBA" id="ARBA00072590"/>
    </source>
</evidence>
<dbReference type="PANTHER" id="PTHR10196:SF80">
    <property type="entry name" value="D-RIBULOSE KINASE"/>
    <property type="match status" value="1"/>
</dbReference>
<comment type="cofactor">
    <cofactor evidence="1">
        <name>a divalent metal cation</name>
        <dbReference type="ChEBI" id="CHEBI:60240"/>
    </cofactor>
</comment>
<name>A0AAV6LVQ0_9ROSI</name>
<proteinExistence type="inferred from homology"/>
<dbReference type="Pfam" id="PF02782">
    <property type="entry name" value="FGGY_C"/>
    <property type="match status" value="1"/>
</dbReference>
<evidence type="ECO:0000256" key="5">
    <source>
        <dbReference type="ARBA" id="ARBA00022777"/>
    </source>
</evidence>
<dbReference type="InterPro" id="IPR018484">
    <property type="entry name" value="FGGY_N"/>
</dbReference>
<dbReference type="PANTHER" id="PTHR10196">
    <property type="entry name" value="SUGAR KINASE"/>
    <property type="match status" value="1"/>
</dbReference>
<feature type="non-terminal residue" evidence="12">
    <location>
        <position position="1"/>
    </location>
</feature>
<dbReference type="EMBL" id="JAGKQH010000020">
    <property type="protein sequence ID" value="KAG6571081.1"/>
    <property type="molecule type" value="Genomic_DNA"/>
</dbReference>
<evidence type="ECO:0000256" key="3">
    <source>
        <dbReference type="ARBA" id="ARBA00022679"/>
    </source>
</evidence>